<accession>A0ABM8P0W4</accession>
<dbReference type="Proteomes" id="UP000656319">
    <property type="component" value="Unassembled WGS sequence"/>
</dbReference>
<comment type="caution">
    <text evidence="2">The sequence shown here is derived from an EMBL/GenBank/DDBJ whole genome shotgun (WGS) entry which is preliminary data.</text>
</comment>
<proteinExistence type="predicted"/>
<protein>
    <recommendedName>
        <fullName evidence="4">Type VI secretion protein</fullName>
    </recommendedName>
</protein>
<feature type="transmembrane region" description="Helical" evidence="1">
    <location>
        <begin position="53"/>
        <end position="72"/>
    </location>
</feature>
<dbReference type="EMBL" id="CAJHCQ010000016">
    <property type="protein sequence ID" value="CAD6552798.1"/>
    <property type="molecule type" value="Genomic_DNA"/>
</dbReference>
<reference evidence="2 3" key="1">
    <citation type="submission" date="2020-10" db="EMBL/GenBank/DDBJ databases">
        <authorList>
            <person name="Peeters C."/>
        </authorList>
    </citation>
    <scope>NUCLEOTIDE SEQUENCE [LARGE SCALE GENOMIC DNA]</scope>
    <source>
        <strain evidence="2 3">LMG 27952</strain>
    </source>
</reference>
<keyword evidence="1" id="KW-0812">Transmembrane</keyword>
<dbReference type="RefSeq" id="WP_201698877.1">
    <property type="nucleotide sequence ID" value="NZ_CAJHCQ010000016.1"/>
</dbReference>
<keyword evidence="1" id="KW-0472">Membrane</keyword>
<name>A0ABM8P0W4_9BURK</name>
<evidence type="ECO:0000256" key="1">
    <source>
        <dbReference type="SAM" id="Phobius"/>
    </source>
</evidence>
<evidence type="ECO:0000313" key="2">
    <source>
        <dbReference type="EMBL" id="CAD6552798.1"/>
    </source>
</evidence>
<gene>
    <name evidence="2" type="ORF">LMG27952_05327</name>
</gene>
<feature type="transmembrane region" description="Helical" evidence="1">
    <location>
        <begin position="20"/>
        <end position="41"/>
    </location>
</feature>
<keyword evidence="3" id="KW-1185">Reference proteome</keyword>
<evidence type="ECO:0000313" key="3">
    <source>
        <dbReference type="Proteomes" id="UP000656319"/>
    </source>
</evidence>
<evidence type="ECO:0008006" key="4">
    <source>
        <dbReference type="Google" id="ProtNLM"/>
    </source>
</evidence>
<keyword evidence="1" id="KW-1133">Transmembrane helix</keyword>
<sequence>MPVDLSPAGRSHAYPRRMRFWPWAATWFVCNVFGPVVVLLVWPKDEPASGVKFWSWIVGAPNGLFLVLLGFARAVYETLWYRAYWCNHHRDRWLADKVRFAQRPLKLIGAGYCLPLGGKNLTDVLARKRSILKVQAPRHGPGKVLCNRFEDNDPLLAITSSVSEEDGEQDNLAMLTKVLPATQMIRVAIEPLAGSIQALTRYERPYWPQVRVLAEPQMSDLRVTQVRDALRLAALPPLEIQVVPAVDGLLVADAWLDAHESRPLLLVAAAWYDDGIEEGLAEGCAAVLLDAGYFRLPPEVNPQAVLHRPVASIAAKPEYGFANAAVWGRTDAAAVTGAWITSPVANCDKALDAAGFVGAAKDAAQRRLDLLVGDLRAANGLLAIAAAVESRVADGPQLVVDGLQSAILHVIPEDQTPSTHDDTQK</sequence>
<organism evidence="2 3">
    <name type="scientific">Paraburkholderia hiiakae</name>
    <dbReference type="NCBI Taxonomy" id="1081782"/>
    <lineage>
        <taxon>Bacteria</taxon>
        <taxon>Pseudomonadati</taxon>
        <taxon>Pseudomonadota</taxon>
        <taxon>Betaproteobacteria</taxon>
        <taxon>Burkholderiales</taxon>
        <taxon>Burkholderiaceae</taxon>
        <taxon>Paraburkholderia</taxon>
    </lineage>
</organism>